<organism evidence="5 6">
    <name type="scientific">Aureliella helgolandensis</name>
    <dbReference type="NCBI Taxonomy" id="2527968"/>
    <lineage>
        <taxon>Bacteria</taxon>
        <taxon>Pseudomonadati</taxon>
        <taxon>Planctomycetota</taxon>
        <taxon>Planctomycetia</taxon>
        <taxon>Pirellulales</taxon>
        <taxon>Pirellulaceae</taxon>
        <taxon>Aureliella</taxon>
    </lineage>
</organism>
<evidence type="ECO:0000256" key="4">
    <source>
        <dbReference type="SAM" id="MobiDB-lite"/>
    </source>
</evidence>
<dbReference type="KEGG" id="ahel:Q31a_11170"/>
<dbReference type="Pfam" id="PF13181">
    <property type="entry name" value="TPR_8"/>
    <property type="match status" value="1"/>
</dbReference>
<gene>
    <name evidence="5" type="ORF">Q31a_11170</name>
</gene>
<dbReference type="Gene3D" id="1.25.40.10">
    <property type="entry name" value="Tetratricopeptide repeat domain"/>
    <property type="match status" value="3"/>
</dbReference>
<name>A0A518G2J1_9BACT</name>
<dbReference type="InterPro" id="IPR019734">
    <property type="entry name" value="TPR_rpt"/>
</dbReference>
<dbReference type="PROSITE" id="PS50293">
    <property type="entry name" value="TPR_REGION"/>
    <property type="match status" value="1"/>
</dbReference>
<dbReference type="EMBL" id="CP036298">
    <property type="protein sequence ID" value="QDV22826.1"/>
    <property type="molecule type" value="Genomic_DNA"/>
</dbReference>
<accession>A0A518G2J1</accession>
<dbReference type="SUPFAM" id="SSF48452">
    <property type="entry name" value="TPR-like"/>
    <property type="match status" value="2"/>
</dbReference>
<evidence type="ECO:0000256" key="3">
    <source>
        <dbReference type="PROSITE-ProRule" id="PRU00339"/>
    </source>
</evidence>
<sequence>MLGTDTHRCVPLEWIDLLLRKSPVVLRSSAFVLLAVSALESPAIAQRAEIRLQATAPATSSISASNHSAASGNSAATAISPNLRALYQRTQAVRSEADVTAIARACANVVSSQKSSTADRDYAGSLLAWALNRRGEMRNEAAAAMVQRGALEEADKLDHQAADDFETAIQYGPTNWRIHHNFAISLAMKGDYARAINSVTRALELKPDYANAYFNRGELYFELGRFEQASKDYSLAIERDATDPQYYNSRAHSQFMLEDYDVAIADYQRAAELGTDSAVYQSDLADAYQFLGKWEEAAQAYRSAVAINNKYARAYQNASWLMATCPDRKFRNGDLALSAAKKALELGDANSPRVLETLAAANAANGKFTEAIQFQRRALAVSSDAERSEVQQRLSLYEAKTAYVQPRLDSSTTTGEPGGANRVRTASNKTTQTRQ</sequence>
<proteinExistence type="predicted"/>
<dbReference type="OrthoDB" id="250076at2"/>
<dbReference type="Proteomes" id="UP000318017">
    <property type="component" value="Chromosome"/>
</dbReference>
<feature type="region of interest" description="Disordered" evidence="4">
    <location>
        <begin position="407"/>
        <end position="435"/>
    </location>
</feature>
<dbReference type="Pfam" id="PF14559">
    <property type="entry name" value="TPR_19"/>
    <property type="match status" value="1"/>
</dbReference>
<dbReference type="PANTHER" id="PTHR44858:SF1">
    <property type="entry name" value="UDP-N-ACETYLGLUCOSAMINE--PEPTIDE N-ACETYLGLUCOSAMINYLTRANSFERASE SPINDLY-RELATED"/>
    <property type="match status" value="1"/>
</dbReference>
<keyword evidence="5" id="KW-0449">Lipoprotein</keyword>
<dbReference type="PANTHER" id="PTHR44858">
    <property type="entry name" value="TETRATRICOPEPTIDE REPEAT PROTEIN 6"/>
    <property type="match status" value="1"/>
</dbReference>
<dbReference type="PROSITE" id="PS50005">
    <property type="entry name" value="TPR"/>
    <property type="match status" value="2"/>
</dbReference>
<dbReference type="InterPro" id="IPR011990">
    <property type="entry name" value="TPR-like_helical_dom_sf"/>
</dbReference>
<evidence type="ECO:0000256" key="2">
    <source>
        <dbReference type="ARBA" id="ARBA00022803"/>
    </source>
</evidence>
<keyword evidence="2 3" id="KW-0802">TPR repeat</keyword>
<feature type="repeat" description="TPR" evidence="3">
    <location>
        <begin position="210"/>
        <end position="243"/>
    </location>
</feature>
<feature type="compositionally biased region" description="Polar residues" evidence="4">
    <location>
        <begin position="424"/>
        <end position="435"/>
    </location>
</feature>
<feature type="repeat" description="TPR" evidence="3">
    <location>
        <begin position="176"/>
        <end position="209"/>
    </location>
</feature>
<evidence type="ECO:0000256" key="1">
    <source>
        <dbReference type="ARBA" id="ARBA00022737"/>
    </source>
</evidence>
<evidence type="ECO:0000313" key="5">
    <source>
        <dbReference type="EMBL" id="QDV22826.1"/>
    </source>
</evidence>
<dbReference type="AlphaFoldDB" id="A0A518G2J1"/>
<reference evidence="5 6" key="1">
    <citation type="submission" date="2019-02" db="EMBL/GenBank/DDBJ databases">
        <title>Deep-cultivation of Planctomycetes and their phenomic and genomic characterization uncovers novel biology.</title>
        <authorList>
            <person name="Wiegand S."/>
            <person name="Jogler M."/>
            <person name="Boedeker C."/>
            <person name="Pinto D."/>
            <person name="Vollmers J."/>
            <person name="Rivas-Marin E."/>
            <person name="Kohn T."/>
            <person name="Peeters S.H."/>
            <person name="Heuer A."/>
            <person name="Rast P."/>
            <person name="Oberbeckmann S."/>
            <person name="Bunk B."/>
            <person name="Jeske O."/>
            <person name="Meyerdierks A."/>
            <person name="Storesund J.E."/>
            <person name="Kallscheuer N."/>
            <person name="Luecker S."/>
            <person name="Lage O.M."/>
            <person name="Pohl T."/>
            <person name="Merkel B.J."/>
            <person name="Hornburger P."/>
            <person name="Mueller R.-W."/>
            <person name="Bruemmer F."/>
            <person name="Labrenz M."/>
            <person name="Spormann A.M."/>
            <person name="Op den Camp H."/>
            <person name="Overmann J."/>
            <person name="Amann R."/>
            <person name="Jetten M.S.M."/>
            <person name="Mascher T."/>
            <person name="Medema M.H."/>
            <person name="Devos D.P."/>
            <person name="Kaster A.-K."/>
            <person name="Ovreas L."/>
            <person name="Rohde M."/>
            <person name="Galperin M.Y."/>
            <person name="Jogler C."/>
        </authorList>
    </citation>
    <scope>NUCLEOTIDE SEQUENCE [LARGE SCALE GENOMIC DNA]</scope>
    <source>
        <strain evidence="5 6">Q31a</strain>
    </source>
</reference>
<evidence type="ECO:0000313" key="6">
    <source>
        <dbReference type="Proteomes" id="UP000318017"/>
    </source>
</evidence>
<dbReference type="SMART" id="SM00028">
    <property type="entry name" value="TPR"/>
    <property type="match status" value="6"/>
</dbReference>
<keyword evidence="1" id="KW-0677">Repeat</keyword>
<protein>
    <submittedName>
        <fullName evidence="5">Lipoprotein NlpI</fullName>
    </submittedName>
</protein>
<dbReference type="InterPro" id="IPR050498">
    <property type="entry name" value="Ycf3"/>
</dbReference>
<keyword evidence="6" id="KW-1185">Reference proteome</keyword>